<dbReference type="EMBL" id="GEZM01033965">
    <property type="protein sequence ID" value="JAV84004.1"/>
    <property type="molecule type" value="Transcribed_RNA"/>
</dbReference>
<name>A0A1Y1ME39_PHOPY</name>
<dbReference type="Pfam" id="PF02738">
    <property type="entry name" value="MoCoBD_1"/>
    <property type="match status" value="1"/>
</dbReference>
<dbReference type="PANTHER" id="PTHR45444:SF3">
    <property type="entry name" value="XANTHINE DEHYDROGENASE"/>
    <property type="match status" value="1"/>
</dbReference>
<dbReference type="Gene3D" id="3.30.365.10">
    <property type="entry name" value="Aldehyde oxidase/xanthine dehydrogenase, molybdopterin binding domain"/>
    <property type="match status" value="3"/>
</dbReference>
<dbReference type="AlphaFoldDB" id="A0A1Y1ME39"/>
<sequence length="453" mass="49615">MQRALYHFQNAYNIPNVRAFGYVCKTNLPSNMAMRGFGAPQSMLAGEFMVRKIAEFLGKESNEIAELNMYRTGDITHYKQDVENCTVGRCWRECVTNSNFYERKLSVQKFNSENRWKKCGITLVPTMYGVGFGMPSYQQAGALVNVYTDGSVLLAHGGVEMGQGLHTKMIQVASTVLEISHDKIHTSEVSTVTVPNPTGTSASVSSDLNGMAVLNACEKIKSRLEPFKLANPKGTWDDWVLAAYTERVNLSATGFYKTPTSPYDCSTQSGCFYDYYSAGAACTEVEIDCLTGDHRILRTDIVMDVGESLNPAVDIGQIEGAFVQGYGLFMLEELMFAPDGTTLTKGPGSYKLPSFTSIPLEFNVSLLKGAPNPKAIYSSKAIGEPPLFLASSVLFAVREAIKSSREDAGLPVDDFTLFAPATAAKIRMACEDIFTMKLDIPKPGSFIPWNVDA</sequence>
<reference evidence="3" key="1">
    <citation type="journal article" date="2016" name="Sci. Rep.">
        <title>Molecular characterization of firefly nuptial gifts: a multi-omics approach sheds light on postcopulatory sexual selection.</title>
        <authorList>
            <person name="Al-Wathiqui N."/>
            <person name="Fallon T.R."/>
            <person name="South A."/>
            <person name="Weng J.K."/>
            <person name="Lewis S.M."/>
        </authorList>
    </citation>
    <scope>NUCLEOTIDE SEQUENCE</scope>
</reference>
<feature type="domain" description="Aldehyde oxidase/xanthine dehydrogenase first molybdopterin binding" evidence="1">
    <location>
        <begin position="1"/>
        <end position="69"/>
    </location>
</feature>
<dbReference type="EMBL" id="GEZM01033968">
    <property type="protein sequence ID" value="JAV84002.1"/>
    <property type="molecule type" value="Transcribed_RNA"/>
</dbReference>
<accession>A0A1Y1ME39</accession>
<protein>
    <submittedName>
        <fullName evidence="3">Uncharacterized protein</fullName>
    </submittedName>
</protein>
<evidence type="ECO:0000259" key="2">
    <source>
        <dbReference type="Pfam" id="PF20256"/>
    </source>
</evidence>
<evidence type="ECO:0000259" key="1">
    <source>
        <dbReference type="Pfam" id="PF02738"/>
    </source>
</evidence>
<dbReference type="GO" id="GO:0005506">
    <property type="term" value="F:iron ion binding"/>
    <property type="evidence" value="ECO:0007669"/>
    <property type="project" value="InterPro"/>
</dbReference>
<dbReference type="PANTHER" id="PTHR45444">
    <property type="entry name" value="XANTHINE DEHYDROGENASE"/>
    <property type="match status" value="1"/>
</dbReference>
<dbReference type="SUPFAM" id="SSF56003">
    <property type="entry name" value="Molybdenum cofactor-binding domain"/>
    <property type="match status" value="1"/>
</dbReference>
<dbReference type="InterPro" id="IPR008274">
    <property type="entry name" value="AldOxase/xan_DH_MoCoBD1"/>
</dbReference>
<dbReference type="FunFam" id="3.30.365.10:FF:000004">
    <property type="entry name" value="Xanthine dehydrogenase oxidase"/>
    <property type="match status" value="1"/>
</dbReference>
<evidence type="ECO:0000313" key="3">
    <source>
        <dbReference type="EMBL" id="JAV84004.1"/>
    </source>
</evidence>
<dbReference type="InterPro" id="IPR037165">
    <property type="entry name" value="AldOxase/xan_DH_Mopterin-bd_sf"/>
</dbReference>
<dbReference type="Pfam" id="PF20256">
    <property type="entry name" value="MoCoBD_2"/>
    <property type="match status" value="1"/>
</dbReference>
<dbReference type="InterPro" id="IPR016208">
    <property type="entry name" value="Ald_Oxase/xanthine_DH-like"/>
</dbReference>
<organism evidence="3">
    <name type="scientific">Photinus pyralis</name>
    <name type="common">Common eastern firefly</name>
    <name type="synonym">Lampyris pyralis</name>
    <dbReference type="NCBI Taxonomy" id="7054"/>
    <lineage>
        <taxon>Eukaryota</taxon>
        <taxon>Metazoa</taxon>
        <taxon>Ecdysozoa</taxon>
        <taxon>Arthropoda</taxon>
        <taxon>Hexapoda</taxon>
        <taxon>Insecta</taxon>
        <taxon>Pterygota</taxon>
        <taxon>Neoptera</taxon>
        <taxon>Endopterygota</taxon>
        <taxon>Coleoptera</taxon>
        <taxon>Polyphaga</taxon>
        <taxon>Elateriformia</taxon>
        <taxon>Elateroidea</taxon>
        <taxon>Lampyridae</taxon>
        <taxon>Lampyrinae</taxon>
        <taxon>Photinus</taxon>
    </lineage>
</organism>
<proteinExistence type="predicted"/>
<feature type="domain" description="Aldehyde oxidase/xanthine dehydrogenase second molybdopterin binding" evidence="2">
    <location>
        <begin position="94"/>
        <end position="359"/>
    </location>
</feature>
<dbReference type="InterPro" id="IPR046867">
    <property type="entry name" value="AldOxase/xan_DH_MoCoBD2"/>
</dbReference>
<dbReference type="GO" id="GO:0016491">
    <property type="term" value="F:oxidoreductase activity"/>
    <property type="evidence" value="ECO:0007669"/>
    <property type="project" value="InterPro"/>
</dbReference>